<dbReference type="EMBL" id="JBHSBI010000022">
    <property type="protein sequence ID" value="MFC4012649.1"/>
    <property type="molecule type" value="Genomic_DNA"/>
</dbReference>
<name>A0ABV8GIB4_9ACTN</name>
<sequence>MSYEEQLLMELQAEIMYRGERRRRVTRRVYAGGAVAVLAAAAAFAVPLLTGTESPAYAVSKKADGTVGVEIREFKDADQLEQDLKVAGVKADITYLESGKECKKNRGMSTLPAEGAVQMREGGLDINPRLIDADKTLVLEFAGNEEEEVPGAESPKTGKTWWILTTLVIPGDVGPCVVVDRPNWDDTGGPEGRPPAGS</sequence>
<comment type="caution">
    <text evidence="2">The sequence shown here is derived from an EMBL/GenBank/DDBJ whole genome shotgun (WGS) entry which is preliminary data.</text>
</comment>
<dbReference type="RefSeq" id="WP_379532547.1">
    <property type="nucleotide sequence ID" value="NZ_JBHSBI010000022.1"/>
</dbReference>
<keyword evidence="1" id="KW-0472">Membrane</keyword>
<accession>A0ABV8GIB4</accession>
<evidence type="ECO:0008006" key="4">
    <source>
        <dbReference type="Google" id="ProtNLM"/>
    </source>
</evidence>
<gene>
    <name evidence="2" type="ORF">ACFOY2_35830</name>
</gene>
<evidence type="ECO:0000313" key="2">
    <source>
        <dbReference type="EMBL" id="MFC4012649.1"/>
    </source>
</evidence>
<organism evidence="2 3">
    <name type="scientific">Nonomuraea purpurea</name>
    <dbReference type="NCBI Taxonomy" id="1849276"/>
    <lineage>
        <taxon>Bacteria</taxon>
        <taxon>Bacillati</taxon>
        <taxon>Actinomycetota</taxon>
        <taxon>Actinomycetes</taxon>
        <taxon>Streptosporangiales</taxon>
        <taxon>Streptosporangiaceae</taxon>
        <taxon>Nonomuraea</taxon>
    </lineage>
</organism>
<keyword evidence="3" id="KW-1185">Reference proteome</keyword>
<protein>
    <recommendedName>
        <fullName evidence="4">PASTA domain-containing protein</fullName>
    </recommendedName>
</protein>
<keyword evidence="1" id="KW-0812">Transmembrane</keyword>
<evidence type="ECO:0000313" key="3">
    <source>
        <dbReference type="Proteomes" id="UP001595851"/>
    </source>
</evidence>
<proteinExistence type="predicted"/>
<feature type="transmembrane region" description="Helical" evidence="1">
    <location>
        <begin position="29"/>
        <end position="49"/>
    </location>
</feature>
<reference evidence="3" key="1">
    <citation type="journal article" date="2019" name="Int. J. Syst. Evol. Microbiol.">
        <title>The Global Catalogue of Microorganisms (GCM) 10K type strain sequencing project: providing services to taxonomists for standard genome sequencing and annotation.</title>
        <authorList>
            <consortium name="The Broad Institute Genomics Platform"/>
            <consortium name="The Broad Institute Genome Sequencing Center for Infectious Disease"/>
            <person name="Wu L."/>
            <person name="Ma J."/>
        </authorList>
    </citation>
    <scope>NUCLEOTIDE SEQUENCE [LARGE SCALE GENOMIC DNA]</scope>
    <source>
        <strain evidence="3">TBRC 1276</strain>
    </source>
</reference>
<dbReference type="Proteomes" id="UP001595851">
    <property type="component" value="Unassembled WGS sequence"/>
</dbReference>
<evidence type="ECO:0000256" key="1">
    <source>
        <dbReference type="SAM" id="Phobius"/>
    </source>
</evidence>
<keyword evidence="1" id="KW-1133">Transmembrane helix</keyword>